<dbReference type="RefSeq" id="WP_011541576.1">
    <property type="nucleotide sequence ID" value="NC_008048.1"/>
</dbReference>
<gene>
    <name evidence="2" type="ordered locus">Sala_1279</name>
</gene>
<evidence type="ECO:0000313" key="2">
    <source>
        <dbReference type="EMBL" id="ABF52993.1"/>
    </source>
</evidence>
<organism evidence="2 3">
    <name type="scientific">Sphingopyxis alaskensis (strain DSM 13593 / LMG 18877 / RB2256)</name>
    <name type="common">Sphingomonas alaskensis</name>
    <dbReference type="NCBI Taxonomy" id="317655"/>
    <lineage>
        <taxon>Bacteria</taxon>
        <taxon>Pseudomonadati</taxon>
        <taxon>Pseudomonadota</taxon>
        <taxon>Alphaproteobacteria</taxon>
        <taxon>Sphingomonadales</taxon>
        <taxon>Sphingomonadaceae</taxon>
        <taxon>Sphingopyxis</taxon>
    </lineage>
</organism>
<dbReference type="HOGENOM" id="CLU_030805_1_1_5"/>
<dbReference type="InterPro" id="IPR036653">
    <property type="entry name" value="CinA-like_C"/>
</dbReference>
<dbReference type="InterPro" id="IPR008136">
    <property type="entry name" value="CinA_C"/>
</dbReference>
<protein>
    <submittedName>
        <fullName evidence="2">CinA-like protein</fullName>
    </submittedName>
</protein>
<dbReference type="KEGG" id="sal:Sala_1279"/>
<keyword evidence="3" id="KW-1185">Reference proteome</keyword>
<proteinExistence type="predicted"/>
<dbReference type="SUPFAM" id="SSF142433">
    <property type="entry name" value="CinA-like"/>
    <property type="match status" value="1"/>
</dbReference>
<evidence type="ECO:0000313" key="3">
    <source>
        <dbReference type="Proteomes" id="UP000006578"/>
    </source>
</evidence>
<dbReference type="OrthoDB" id="9801454at2"/>
<dbReference type="Pfam" id="PF02464">
    <property type="entry name" value="CinA"/>
    <property type="match status" value="1"/>
</dbReference>
<dbReference type="Gene3D" id="3.90.950.20">
    <property type="entry name" value="CinA-like"/>
    <property type="match status" value="1"/>
</dbReference>
<evidence type="ECO:0000259" key="1">
    <source>
        <dbReference type="Pfam" id="PF02464"/>
    </source>
</evidence>
<sequence length="185" mass="19196">MQPDAESRLIARDDLAASVLAQNRAAGRKIAVAESCTGGMVAAALTDIAGCSDVFSAGFVTYSADAKKRQLDVSSEILETFGEVSLATAWAMAAGALANSDADVAVAITGIAGPSGGSEKKPVGLVVFARALRGQDPDDYFTQRIQFESTDRGAIRHAATLFALELLQPEKDALRPSEDVALPAP</sequence>
<name>Q1GTM9_SPHAL</name>
<dbReference type="AlphaFoldDB" id="Q1GTM9"/>
<dbReference type="eggNOG" id="COG1546">
    <property type="taxonomic scope" value="Bacteria"/>
</dbReference>
<dbReference type="Proteomes" id="UP000006578">
    <property type="component" value="Chromosome"/>
</dbReference>
<accession>Q1GTM9</accession>
<dbReference type="NCBIfam" id="TIGR00199">
    <property type="entry name" value="PncC_domain"/>
    <property type="match status" value="1"/>
</dbReference>
<reference evidence="2 3" key="1">
    <citation type="journal article" date="2009" name="Proc. Natl. Acad. Sci. U.S.A.">
        <title>The genomic basis of trophic strategy in marine bacteria.</title>
        <authorList>
            <person name="Lauro F.M."/>
            <person name="McDougald D."/>
            <person name="Thomas T."/>
            <person name="Williams T.J."/>
            <person name="Egan S."/>
            <person name="Rice S."/>
            <person name="DeMaere M.Z."/>
            <person name="Ting L."/>
            <person name="Ertan H."/>
            <person name="Johnson J."/>
            <person name="Ferriera S."/>
            <person name="Lapidus A."/>
            <person name="Anderson I."/>
            <person name="Kyrpides N."/>
            <person name="Munk A.C."/>
            <person name="Detter C."/>
            <person name="Han C.S."/>
            <person name="Brown M.V."/>
            <person name="Robb F.T."/>
            <person name="Kjelleberg S."/>
            <person name="Cavicchioli R."/>
        </authorList>
    </citation>
    <scope>NUCLEOTIDE SEQUENCE [LARGE SCALE GENOMIC DNA]</scope>
    <source>
        <strain evidence="3">DSM 13593 / LMG 18877 / RB2256</strain>
    </source>
</reference>
<dbReference type="EMBL" id="CP000356">
    <property type="protein sequence ID" value="ABF52993.1"/>
    <property type="molecule type" value="Genomic_DNA"/>
</dbReference>
<feature type="domain" description="CinA C-terminal" evidence="1">
    <location>
        <begin position="14"/>
        <end position="168"/>
    </location>
</feature>
<dbReference type="STRING" id="317655.Sala_1279"/>